<evidence type="ECO:0000313" key="3">
    <source>
        <dbReference type="EMBL" id="QCP09976.1"/>
    </source>
</evidence>
<gene>
    <name evidence="3" type="ORF">FCL38_05730</name>
    <name evidence="2" type="ORF">FHS02_000751</name>
</gene>
<dbReference type="Proteomes" id="UP000584325">
    <property type="component" value="Unassembled WGS sequence"/>
</dbReference>
<feature type="region of interest" description="Disordered" evidence="1">
    <location>
        <begin position="307"/>
        <end position="359"/>
    </location>
</feature>
<evidence type="ECO:0000313" key="2">
    <source>
        <dbReference type="EMBL" id="MBB3219964.1"/>
    </source>
</evidence>
<evidence type="ECO:0000313" key="4">
    <source>
        <dbReference type="Proteomes" id="UP000298763"/>
    </source>
</evidence>
<dbReference type="Proteomes" id="UP000298763">
    <property type="component" value="Chromosome"/>
</dbReference>
<dbReference type="EMBL" id="JACHXS010000001">
    <property type="protein sequence ID" value="MBB3219964.1"/>
    <property type="molecule type" value="Genomic_DNA"/>
</dbReference>
<keyword evidence="4" id="KW-1185">Reference proteome</keyword>
<sequence length="359" mass="39804">MKNFTNVPERADFDYQCLVGPQQVTGAGLADLRDHFGLKLTKHMPFGCVRDAEGAIYAMVRALNAPGSSPNPTKFIYQSTRSGDGGQLRIDRERSAAQAPTMFPQRWLDGDTAGWASHDGEPGNPWRLTASGTRFTWQEEGLFALEGRLLGKGMQWYLPGRDWGTFYVSQLYDVAGTCEGRPVKGFIALDQAWMAEGGAIHFQKDLVVNHGMHVIWWTFATVYTDGTWDAGSFMVGHGKLGYAIFQNEKGQVRCTTDIEGEVLHKPGSYFVERAQIVLDGVETWEFVPDPQGEMIDFVGGFPITAQQEGRWRRRGDTREPDRSVGWGETDRRNGSARDVRPAAPDEAGQESMAATGEQA</sequence>
<proteinExistence type="predicted"/>
<accession>A0A4P8HM01</accession>
<dbReference type="AlphaFoldDB" id="A0A4P8HM01"/>
<organism evidence="2 5">
    <name type="scientific">Pseudoduganella umbonata</name>
    <dbReference type="NCBI Taxonomy" id="864828"/>
    <lineage>
        <taxon>Bacteria</taxon>
        <taxon>Pseudomonadati</taxon>
        <taxon>Pseudomonadota</taxon>
        <taxon>Betaproteobacteria</taxon>
        <taxon>Burkholderiales</taxon>
        <taxon>Oxalobacteraceae</taxon>
        <taxon>Telluria group</taxon>
        <taxon>Pseudoduganella</taxon>
    </lineage>
</organism>
<name>A0A4P8HM01_9BURK</name>
<dbReference type="EMBL" id="CP040017">
    <property type="protein sequence ID" value="QCP09976.1"/>
    <property type="molecule type" value="Genomic_DNA"/>
</dbReference>
<evidence type="ECO:0000256" key="1">
    <source>
        <dbReference type="SAM" id="MobiDB-lite"/>
    </source>
</evidence>
<reference evidence="2 5" key="2">
    <citation type="submission" date="2020-08" db="EMBL/GenBank/DDBJ databases">
        <title>Genomic Encyclopedia of Type Strains, Phase III (KMG-III): the genomes of soil and plant-associated and newly described type strains.</title>
        <authorList>
            <person name="Whitman W."/>
        </authorList>
    </citation>
    <scope>NUCLEOTIDE SEQUENCE [LARGE SCALE GENOMIC DNA]</scope>
    <source>
        <strain evidence="2 5">CECT 7753</strain>
    </source>
</reference>
<protein>
    <submittedName>
        <fullName evidence="2">Uncharacterized protein</fullName>
    </submittedName>
</protein>
<reference evidence="3 4" key="1">
    <citation type="submission" date="2019-05" db="EMBL/GenBank/DDBJ databases">
        <title>Draft Genome Sequences of Six Type Strains of the Genus Massilia.</title>
        <authorList>
            <person name="Miess H."/>
            <person name="Frediansyhah A."/>
            <person name="Gross H."/>
        </authorList>
    </citation>
    <scope>NUCLEOTIDE SEQUENCE [LARGE SCALE GENOMIC DNA]</scope>
    <source>
        <strain evidence="3 4">DSMZ 26121</strain>
    </source>
</reference>
<feature type="compositionally biased region" description="Basic and acidic residues" evidence="1">
    <location>
        <begin position="314"/>
        <end position="340"/>
    </location>
</feature>
<evidence type="ECO:0000313" key="5">
    <source>
        <dbReference type="Proteomes" id="UP000584325"/>
    </source>
</evidence>
<dbReference type="RefSeq" id="WP_137312862.1">
    <property type="nucleotide sequence ID" value="NZ_CP040017.1"/>
</dbReference>
<dbReference type="OrthoDB" id="6906799at2"/>